<dbReference type="PANTHER" id="PTHR12526:SF629">
    <property type="entry name" value="TEICHURONIC ACID BIOSYNTHESIS GLYCOSYLTRANSFERASE TUAH-RELATED"/>
    <property type="match status" value="1"/>
</dbReference>
<dbReference type="Pfam" id="PF00534">
    <property type="entry name" value="Glycos_transf_1"/>
    <property type="match status" value="1"/>
</dbReference>
<dbReference type="EMBL" id="ABIC01000009">
    <property type="protein sequence ID" value="EDQ01569.1"/>
    <property type="molecule type" value="Genomic_DNA"/>
</dbReference>
<evidence type="ECO:0000313" key="4">
    <source>
        <dbReference type="EMBL" id="EDQ01569.1"/>
    </source>
</evidence>
<protein>
    <submittedName>
        <fullName evidence="4">Glycosyltransferase</fullName>
    </submittedName>
</protein>
<dbReference type="InterPro" id="IPR001296">
    <property type="entry name" value="Glyco_trans_1"/>
</dbReference>
<evidence type="ECO:0000259" key="3">
    <source>
        <dbReference type="Pfam" id="PF00534"/>
    </source>
</evidence>
<dbReference type="STRING" id="314608.KT99_15485"/>
<dbReference type="SUPFAM" id="SSF53756">
    <property type="entry name" value="UDP-Glycosyltransferase/glycogen phosphorylase"/>
    <property type="match status" value="1"/>
</dbReference>
<keyword evidence="1" id="KW-0328">Glycosyltransferase</keyword>
<dbReference type="Proteomes" id="UP000005839">
    <property type="component" value="Unassembled WGS sequence"/>
</dbReference>
<dbReference type="GO" id="GO:1901135">
    <property type="term" value="P:carbohydrate derivative metabolic process"/>
    <property type="evidence" value="ECO:0007669"/>
    <property type="project" value="UniProtKB-ARBA"/>
</dbReference>
<dbReference type="RefSeq" id="WP_005498151.1">
    <property type="nucleotide sequence ID" value="NZ_ABIC01000009.1"/>
</dbReference>
<reference evidence="4 5" key="1">
    <citation type="submission" date="2007-10" db="EMBL/GenBank/DDBJ databases">
        <authorList>
            <person name="Yayanos A."/>
            <person name="Ferriera S."/>
            <person name="Johnson J."/>
            <person name="Kravitz S."/>
            <person name="Halpern A."/>
            <person name="Remington K."/>
            <person name="Beeson K."/>
            <person name="Tran B."/>
            <person name="Rogers Y.-H."/>
            <person name="Friedman R."/>
            <person name="Venter J.C."/>
        </authorList>
    </citation>
    <scope>NUCLEOTIDE SEQUENCE [LARGE SCALE GENOMIC DNA]</scope>
    <source>
        <strain evidence="4 5">KT99</strain>
    </source>
</reference>
<gene>
    <name evidence="4" type="ORF">KT99_15485</name>
</gene>
<sequence>MKILFIGIDPTTTGGVQTFTKNIASFVDNNVGYIPSFISSNTKTNKNVISLLPASIIAKIFLRILRLLQLDSKLFNLLLSRKIRQEHYNLIILNTPQTLKLLTSIQIPIVLVQHQTFDTYIKRSDYFNAELKLIDLVKKRLTKLVVLSPLDREEFIKKLNIEESKLCAIRHTTNLEILTSNKIENHKLLILCRIDNKHKRLDLAVKAMKLLPTYELSIYGDGPDKEYIQGVIDSEKITNVTLYPSNNDIKEILDNHSIHIMTSDFEGYPLANIEAMRRGLPLIIRNTFTSAKDIIENNGVLLDSNWSDKEFCDAVTLITANFSIYSNNALSMSKKYDYEVIKNKWLTLFDEIVTREIN</sequence>
<dbReference type="Gene3D" id="3.40.50.2000">
    <property type="entry name" value="Glycogen Phosphorylase B"/>
    <property type="match status" value="1"/>
</dbReference>
<comment type="caution">
    <text evidence="4">The sequence shown here is derived from an EMBL/GenBank/DDBJ whole genome shotgun (WGS) entry which is preliminary data.</text>
</comment>
<name>A9D4J8_9GAMM</name>
<evidence type="ECO:0000256" key="2">
    <source>
        <dbReference type="ARBA" id="ARBA00022679"/>
    </source>
</evidence>
<feature type="domain" description="Glycosyl transferase family 1" evidence="3">
    <location>
        <begin position="184"/>
        <end position="319"/>
    </location>
</feature>
<accession>A9D4J8</accession>
<evidence type="ECO:0000313" key="5">
    <source>
        <dbReference type="Proteomes" id="UP000005839"/>
    </source>
</evidence>
<dbReference type="PANTHER" id="PTHR12526">
    <property type="entry name" value="GLYCOSYLTRANSFERASE"/>
    <property type="match status" value="1"/>
</dbReference>
<evidence type="ECO:0000256" key="1">
    <source>
        <dbReference type="ARBA" id="ARBA00022676"/>
    </source>
</evidence>
<dbReference type="GO" id="GO:0016757">
    <property type="term" value="F:glycosyltransferase activity"/>
    <property type="evidence" value="ECO:0007669"/>
    <property type="project" value="UniProtKB-KW"/>
</dbReference>
<keyword evidence="5" id="KW-1185">Reference proteome</keyword>
<keyword evidence="2 4" id="KW-0808">Transferase</keyword>
<proteinExistence type="predicted"/>
<dbReference type="AlphaFoldDB" id="A9D4J8"/>
<organism evidence="4 5">
    <name type="scientific">Shewanella benthica KT99</name>
    <dbReference type="NCBI Taxonomy" id="314608"/>
    <lineage>
        <taxon>Bacteria</taxon>
        <taxon>Pseudomonadati</taxon>
        <taxon>Pseudomonadota</taxon>
        <taxon>Gammaproteobacteria</taxon>
        <taxon>Alteromonadales</taxon>
        <taxon>Shewanellaceae</taxon>
        <taxon>Shewanella</taxon>
    </lineage>
</organism>